<dbReference type="InterPro" id="IPR049326">
    <property type="entry name" value="Rhodopsin_dom_fungi"/>
</dbReference>
<dbReference type="PANTHER" id="PTHR33048">
    <property type="entry name" value="PTH11-LIKE INTEGRAL MEMBRANE PROTEIN (AFU_ORTHOLOGUE AFUA_5G11245)"/>
    <property type="match status" value="1"/>
</dbReference>
<dbReference type="PANTHER" id="PTHR33048:SF42">
    <property type="entry name" value="INTEGRAL MEMBRANE PROTEIN"/>
    <property type="match status" value="1"/>
</dbReference>
<evidence type="ECO:0000256" key="1">
    <source>
        <dbReference type="ARBA" id="ARBA00004141"/>
    </source>
</evidence>
<evidence type="ECO:0000313" key="8">
    <source>
        <dbReference type="EMBL" id="KAJ9143308.1"/>
    </source>
</evidence>
<feature type="transmembrane region" description="Helical" evidence="6">
    <location>
        <begin position="82"/>
        <end position="101"/>
    </location>
</feature>
<gene>
    <name evidence="8" type="ORF">NKR23_g6645</name>
</gene>
<name>A0AA38VNY6_9PEZI</name>
<organism evidence="8 9">
    <name type="scientific">Pleurostoma richardsiae</name>
    <dbReference type="NCBI Taxonomy" id="41990"/>
    <lineage>
        <taxon>Eukaryota</taxon>
        <taxon>Fungi</taxon>
        <taxon>Dikarya</taxon>
        <taxon>Ascomycota</taxon>
        <taxon>Pezizomycotina</taxon>
        <taxon>Sordariomycetes</taxon>
        <taxon>Sordariomycetidae</taxon>
        <taxon>Calosphaeriales</taxon>
        <taxon>Pleurostomataceae</taxon>
        <taxon>Pleurostoma</taxon>
    </lineage>
</organism>
<comment type="subcellular location">
    <subcellularLocation>
        <location evidence="1">Membrane</location>
        <topology evidence="1">Multi-pass membrane protein</topology>
    </subcellularLocation>
</comment>
<evidence type="ECO:0000256" key="3">
    <source>
        <dbReference type="ARBA" id="ARBA00022989"/>
    </source>
</evidence>
<keyword evidence="4 6" id="KW-0472">Membrane</keyword>
<dbReference type="GO" id="GO:0016020">
    <property type="term" value="C:membrane"/>
    <property type="evidence" value="ECO:0007669"/>
    <property type="project" value="UniProtKB-SubCell"/>
</dbReference>
<keyword evidence="3 6" id="KW-1133">Transmembrane helix</keyword>
<dbReference type="AlphaFoldDB" id="A0AA38VNY6"/>
<reference evidence="8" key="1">
    <citation type="submission" date="2022-07" db="EMBL/GenBank/DDBJ databases">
        <title>Fungi with potential for degradation of polypropylene.</title>
        <authorList>
            <person name="Gostincar C."/>
        </authorList>
    </citation>
    <scope>NUCLEOTIDE SEQUENCE</scope>
    <source>
        <strain evidence="8">EXF-13308</strain>
    </source>
</reference>
<evidence type="ECO:0000256" key="5">
    <source>
        <dbReference type="ARBA" id="ARBA00038359"/>
    </source>
</evidence>
<evidence type="ECO:0000256" key="2">
    <source>
        <dbReference type="ARBA" id="ARBA00022692"/>
    </source>
</evidence>
<evidence type="ECO:0000256" key="6">
    <source>
        <dbReference type="SAM" id="Phobius"/>
    </source>
</evidence>
<evidence type="ECO:0000259" key="7">
    <source>
        <dbReference type="Pfam" id="PF20684"/>
    </source>
</evidence>
<comment type="similarity">
    <text evidence="5">Belongs to the SAT4 family.</text>
</comment>
<accession>A0AA38VNY6</accession>
<evidence type="ECO:0000313" key="9">
    <source>
        <dbReference type="Proteomes" id="UP001174694"/>
    </source>
</evidence>
<protein>
    <submittedName>
        <fullName evidence="8">Integral membrane protein</fullName>
    </submittedName>
</protein>
<keyword evidence="2 6" id="KW-0812">Transmembrane</keyword>
<keyword evidence="9" id="KW-1185">Reference proteome</keyword>
<feature type="transmembrane region" description="Helical" evidence="6">
    <location>
        <begin position="51"/>
        <end position="70"/>
    </location>
</feature>
<dbReference type="Proteomes" id="UP001174694">
    <property type="component" value="Unassembled WGS sequence"/>
</dbReference>
<proteinExistence type="inferred from homology"/>
<feature type="transmembrane region" description="Helical" evidence="6">
    <location>
        <begin position="208"/>
        <end position="228"/>
    </location>
</feature>
<dbReference type="EMBL" id="JANBVO010000019">
    <property type="protein sequence ID" value="KAJ9143308.1"/>
    <property type="molecule type" value="Genomic_DNA"/>
</dbReference>
<sequence length="400" mass="44339">MGTIAERSAVATVTTGQSMPLGRLPPPGNWNGWPFDFSQFPHDDYGPQLNYAVWTLTVLSGIFLGLRVYCKFLRGRGLWWDDHFLIASWISLAIQTALITYNTTIGYGKHIWDFNPDDLPMFLLWSNTSGFFSILSAMWSKTSFAITVLRISNGWIKRFIWFIIISVNLALGFAALSTYIQCSPAEKLWRPLIQGKCWPKQVIISYQLFTAAYSGGMDIVLAVLPWKIIWGLTMNKKEKVGVTLAMSMGVFAGLVTLFKTTQLSAINKLDLIDGVWLSIIGTGEGSITIVAASIPILRALLKQPPVPGPPAKFQHGDVNLYTGGLNSTGRSSTIVTSTSRSSASRVSRSSLLFSYSKYKRDSDGWFEKMTEGGPRPATRIVQTQEVRVEWETNGEIGKAV</sequence>
<feature type="domain" description="Rhodopsin" evidence="7">
    <location>
        <begin position="66"/>
        <end position="302"/>
    </location>
</feature>
<comment type="caution">
    <text evidence="8">The sequence shown here is derived from an EMBL/GenBank/DDBJ whole genome shotgun (WGS) entry which is preliminary data.</text>
</comment>
<evidence type="ECO:0000256" key="4">
    <source>
        <dbReference type="ARBA" id="ARBA00023136"/>
    </source>
</evidence>
<feature type="transmembrane region" description="Helical" evidence="6">
    <location>
        <begin position="240"/>
        <end position="258"/>
    </location>
</feature>
<dbReference type="Pfam" id="PF20684">
    <property type="entry name" value="Fung_rhodopsin"/>
    <property type="match status" value="1"/>
</dbReference>
<feature type="transmembrane region" description="Helical" evidence="6">
    <location>
        <begin position="121"/>
        <end position="139"/>
    </location>
</feature>
<feature type="transmembrane region" description="Helical" evidence="6">
    <location>
        <begin position="159"/>
        <end position="180"/>
    </location>
</feature>
<dbReference type="InterPro" id="IPR052337">
    <property type="entry name" value="SAT4-like"/>
</dbReference>